<feature type="transmembrane region" description="Helical" evidence="8">
    <location>
        <begin position="114"/>
        <end position="137"/>
    </location>
</feature>
<feature type="transmembrane region" description="Helical" evidence="8">
    <location>
        <begin position="238"/>
        <end position="256"/>
    </location>
</feature>
<proteinExistence type="inferred from homology"/>
<evidence type="ECO:0000256" key="4">
    <source>
        <dbReference type="ARBA" id="ARBA00022976"/>
    </source>
</evidence>
<dbReference type="InterPro" id="IPR009294">
    <property type="entry name" value="Aph-1"/>
</dbReference>
<dbReference type="AlphaFoldDB" id="A0A1I8F2U4"/>
<evidence type="ECO:0000256" key="3">
    <source>
        <dbReference type="ARBA" id="ARBA00022692"/>
    </source>
</evidence>
<keyword evidence="4" id="KW-0914">Notch signaling pathway</keyword>
<feature type="region of interest" description="Disordered" evidence="7">
    <location>
        <begin position="1"/>
        <end position="67"/>
    </location>
</feature>
<comment type="subcellular location">
    <subcellularLocation>
        <location evidence="1">Membrane</location>
        <topology evidence="1">Multi-pass membrane protein</topology>
    </subcellularLocation>
</comment>
<organism evidence="9 10">
    <name type="scientific">Macrostomum lignano</name>
    <dbReference type="NCBI Taxonomy" id="282301"/>
    <lineage>
        <taxon>Eukaryota</taxon>
        <taxon>Metazoa</taxon>
        <taxon>Spiralia</taxon>
        <taxon>Lophotrochozoa</taxon>
        <taxon>Platyhelminthes</taxon>
        <taxon>Rhabditophora</taxon>
        <taxon>Macrostomorpha</taxon>
        <taxon>Macrostomida</taxon>
        <taxon>Macrostomidae</taxon>
        <taxon>Macrostomum</taxon>
    </lineage>
</organism>
<sequence>IRAGRLRERSRRAVRGAGQPARRCPASFSPSADTPGHHLPRPPRFASVAPDGSGVGPDEPFQPGRSPRIGEHTCGLLAELGYSEAEIRQLLAEGRAVQCSTDGSPQPASAAMTLLEFFGCSLISFSPALIMFIFTVANNPLKIIILTCSAFFWLLSLLLSSIVWFAVVPLRKQLVFSMVVSILFQEAIRIAFYFFIKRRRGAAAASSAGGSEPLTDADQVTLTAGTGRPVKILHLHSLSYVCGLGFGFMAGAFSMVNLLADISGPGSVGLGGEHEGFLLVSSVLALMFVFLNICWTVVTFVCIEDRRLYFLAYVWGSHLLCSLLTLLNSSASPLLSLVPIMVSLTCALIGLLLSLHLVEANLAGFFTSLVSPAWMLRVCRR</sequence>
<dbReference type="SUPFAM" id="SSF89796">
    <property type="entry name" value="CoA-transferase family III (CaiB/BaiF)"/>
    <property type="match status" value="1"/>
</dbReference>
<evidence type="ECO:0000256" key="7">
    <source>
        <dbReference type="SAM" id="MobiDB-lite"/>
    </source>
</evidence>
<dbReference type="Proteomes" id="UP000095280">
    <property type="component" value="Unplaced"/>
</dbReference>
<dbReference type="GO" id="GO:0016020">
    <property type="term" value="C:membrane"/>
    <property type="evidence" value="ECO:0007669"/>
    <property type="project" value="UniProtKB-SubCell"/>
</dbReference>
<keyword evidence="6 8" id="KW-0472">Membrane</keyword>
<keyword evidence="5 8" id="KW-1133">Transmembrane helix</keyword>
<keyword evidence="9" id="KW-1185">Reference proteome</keyword>
<reference evidence="10" key="1">
    <citation type="submission" date="2016-11" db="UniProtKB">
        <authorList>
            <consortium name="WormBaseParasite"/>
        </authorList>
    </citation>
    <scope>IDENTIFICATION</scope>
</reference>
<comment type="similarity">
    <text evidence="2">Belongs to the APH-1 family.</text>
</comment>
<dbReference type="PANTHER" id="PTHR12889">
    <property type="entry name" value="GAMMA-SECRETASE SUBUNIT APH-1"/>
    <property type="match status" value="1"/>
</dbReference>
<dbReference type="InterPro" id="IPR023606">
    <property type="entry name" value="CoA-Trfase_III_dom_1_sf"/>
</dbReference>
<accession>A0A1I8F2U4</accession>
<name>A0A1I8F2U4_9PLAT</name>
<evidence type="ECO:0000256" key="8">
    <source>
        <dbReference type="SAM" id="Phobius"/>
    </source>
</evidence>
<feature type="transmembrane region" description="Helical" evidence="8">
    <location>
        <begin position="307"/>
        <end position="327"/>
    </location>
</feature>
<feature type="transmembrane region" description="Helical" evidence="8">
    <location>
        <begin position="334"/>
        <end position="356"/>
    </location>
</feature>
<dbReference type="GO" id="GO:0007219">
    <property type="term" value="P:Notch signaling pathway"/>
    <property type="evidence" value="ECO:0007669"/>
    <property type="project" value="UniProtKB-KW"/>
</dbReference>
<feature type="transmembrane region" description="Helical" evidence="8">
    <location>
        <begin position="277"/>
        <end position="301"/>
    </location>
</feature>
<dbReference type="Pfam" id="PF06105">
    <property type="entry name" value="Aph-1"/>
    <property type="match status" value="1"/>
</dbReference>
<protein>
    <submittedName>
        <fullName evidence="10">Aph-1 homolog A, gamma-secretase subunit</fullName>
    </submittedName>
</protein>
<dbReference type="GO" id="GO:0016485">
    <property type="term" value="P:protein processing"/>
    <property type="evidence" value="ECO:0007669"/>
    <property type="project" value="InterPro"/>
</dbReference>
<feature type="transmembrane region" description="Helical" evidence="8">
    <location>
        <begin position="143"/>
        <end position="167"/>
    </location>
</feature>
<evidence type="ECO:0000256" key="1">
    <source>
        <dbReference type="ARBA" id="ARBA00004141"/>
    </source>
</evidence>
<evidence type="ECO:0000256" key="5">
    <source>
        <dbReference type="ARBA" id="ARBA00022989"/>
    </source>
</evidence>
<evidence type="ECO:0000313" key="9">
    <source>
        <dbReference type="Proteomes" id="UP000095280"/>
    </source>
</evidence>
<evidence type="ECO:0000313" key="10">
    <source>
        <dbReference type="WBParaSite" id="maker-unitig_16738-snap-gene-0.1-mRNA-1"/>
    </source>
</evidence>
<feature type="transmembrane region" description="Helical" evidence="8">
    <location>
        <begin position="174"/>
        <end position="196"/>
    </location>
</feature>
<keyword evidence="3 8" id="KW-0812">Transmembrane</keyword>
<evidence type="ECO:0000256" key="6">
    <source>
        <dbReference type="ARBA" id="ARBA00023136"/>
    </source>
</evidence>
<dbReference type="WBParaSite" id="maker-unitig_16738-snap-gene-0.1-mRNA-1">
    <property type="protein sequence ID" value="maker-unitig_16738-snap-gene-0.1-mRNA-1"/>
    <property type="gene ID" value="maker-unitig_16738-snap-gene-0.1"/>
</dbReference>
<evidence type="ECO:0000256" key="2">
    <source>
        <dbReference type="ARBA" id="ARBA00005577"/>
    </source>
</evidence>